<comment type="caution">
    <text evidence="1">The sequence shown here is derived from an EMBL/GenBank/DDBJ whole genome shotgun (WGS) entry which is preliminary data.</text>
</comment>
<proteinExistence type="predicted"/>
<dbReference type="InterPro" id="IPR016195">
    <property type="entry name" value="Pol/histidinol_Pase-like"/>
</dbReference>
<dbReference type="GO" id="GO:0008270">
    <property type="term" value="F:zinc ion binding"/>
    <property type="evidence" value="ECO:0007669"/>
    <property type="project" value="TreeGrafter"/>
</dbReference>
<dbReference type="Gene3D" id="3.20.20.140">
    <property type="entry name" value="Metal-dependent hydrolases"/>
    <property type="match status" value="1"/>
</dbReference>
<protein>
    <recommendedName>
        <fullName evidence="3">Polymerase/histidinol phosphatase N-terminal domain-containing protein</fullName>
    </recommendedName>
</protein>
<reference evidence="1 2" key="1">
    <citation type="journal article" date="2016" name="Sci. Rep.">
        <title>Metabolic traits of an uncultured archaeal lineage -MSBL1- from brine pools of the Red Sea.</title>
        <authorList>
            <person name="Mwirichia R."/>
            <person name="Alam I."/>
            <person name="Rashid M."/>
            <person name="Vinu M."/>
            <person name="Ba-Alawi W."/>
            <person name="Anthony Kamau A."/>
            <person name="Kamanda Ngugi D."/>
            <person name="Goker M."/>
            <person name="Klenk H.P."/>
            <person name="Bajic V."/>
            <person name="Stingl U."/>
        </authorList>
    </citation>
    <scope>NUCLEOTIDE SEQUENCE [LARGE SCALE GENOMIC DNA]</scope>
    <source>
        <strain evidence="1">SCGC-AAA259I07</strain>
    </source>
</reference>
<name>A0A133UJI0_9EURY</name>
<dbReference type="EMBL" id="LHXQ01000052">
    <property type="protein sequence ID" value="KXA94367.1"/>
    <property type="molecule type" value="Genomic_DNA"/>
</dbReference>
<sequence length="146" mass="15370">SYVPISLIPKLTENARDLGAKLILVHGETIVEPVPPGTNIAALKCEGVDILAHPGLLSLEEAEIAEKTGTYLELTSRDGHSLTNGRIAKLANQTEAKLVVNTDAHGPDDLITSSEAEAIALGSGVDGDILREVLEDNPNSILEGCR</sequence>
<dbReference type="NCBIfam" id="NF004981">
    <property type="entry name" value="PRK06361.1"/>
    <property type="match status" value="1"/>
</dbReference>
<keyword evidence="2" id="KW-1185">Reference proteome</keyword>
<dbReference type="GO" id="GO:0005829">
    <property type="term" value="C:cytosol"/>
    <property type="evidence" value="ECO:0007669"/>
    <property type="project" value="TreeGrafter"/>
</dbReference>
<accession>A0A133UJI0</accession>
<organism evidence="1 2">
    <name type="scientific">candidate division MSBL1 archaeon SCGC-AAA259I07</name>
    <dbReference type="NCBI Taxonomy" id="1698266"/>
    <lineage>
        <taxon>Archaea</taxon>
        <taxon>Methanobacteriati</taxon>
        <taxon>Methanobacteriota</taxon>
        <taxon>candidate division MSBL1</taxon>
    </lineage>
</organism>
<evidence type="ECO:0000313" key="1">
    <source>
        <dbReference type="EMBL" id="KXA94367.1"/>
    </source>
</evidence>
<evidence type="ECO:0008006" key="3">
    <source>
        <dbReference type="Google" id="ProtNLM"/>
    </source>
</evidence>
<dbReference type="SUPFAM" id="SSF89550">
    <property type="entry name" value="PHP domain-like"/>
    <property type="match status" value="1"/>
</dbReference>
<feature type="non-terminal residue" evidence="1">
    <location>
        <position position="1"/>
    </location>
</feature>
<dbReference type="InterPro" id="IPR050243">
    <property type="entry name" value="PHP_phosphatase"/>
</dbReference>
<dbReference type="PANTHER" id="PTHR36928:SF1">
    <property type="entry name" value="PHOSPHATASE YCDX-RELATED"/>
    <property type="match status" value="1"/>
</dbReference>
<gene>
    <name evidence="1" type="ORF">AKJ36_02990</name>
</gene>
<dbReference type="PANTHER" id="PTHR36928">
    <property type="entry name" value="PHOSPHATASE YCDX-RELATED"/>
    <property type="match status" value="1"/>
</dbReference>
<dbReference type="GO" id="GO:0042578">
    <property type="term" value="F:phosphoric ester hydrolase activity"/>
    <property type="evidence" value="ECO:0007669"/>
    <property type="project" value="TreeGrafter"/>
</dbReference>
<dbReference type="AlphaFoldDB" id="A0A133UJI0"/>
<evidence type="ECO:0000313" key="2">
    <source>
        <dbReference type="Proteomes" id="UP000070155"/>
    </source>
</evidence>
<dbReference type="Proteomes" id="UP000070155">
    <property type="component" value="Unassembled WGS sequence"/>
</dbReference>
<dbReference type="PATRIC" id="fig|1698266.3.peg.671"/>